<evidence type="ECO:0000313" key="3">
    <source>
        <dbReference type="EMBL" id="QJI03357.1"/>
    </source>
</evidence>
<dbReference type="EMBL" id="MT142896">
    <property type="protein sequence ID" value="QJA90181.1"/>
    <property type="molecule type" value="Genomic_DNA"/>
</dbReference>
<name>A0A6H1ZZP7_9ZZZZ</name>
<dbReference type="EMBL" id="MT144420">
    <property type="protein sequence ID" value="QJA53413.1"/>
    <property type="molecule type" value="Genomic_DNA"/>
</dbReference>
<evidence type="ECO:0000313" key="1">
    <source>
        <dbReference type="EMBL" id="QJA53413.1"/>
    </source>
</evidence>
<evidence type="ECO:0000313" key="2">
    <source>
        <dbReference type="EMBL" id="QJA90181.1"/>
    </source>
</evidence>
<dbReference type="EMBL" id="MT145081">
    <property type="protein sequence ID" value="QJI03357.1"/>
    <property type="molecule type" value="Genomic_DNA"/>
</dbReference>
<dbReference type="AlphaFoldDB" id="A0A6H1ZZP7"/>
<organism evidence="1">
    <name type="scientific">viral metagenome</name>
    <dbReference type="NCBI Taxonomy" id="1070528"/>
    <lineage>
        <taxon>unclassified sequences</taxon>
        <taxon>metagenomes</taxon>
        <taxon>organismal metagenomes</taxon>
    </lineage>
</organism>
<gene>
    <name evidence="2" type="ORF">MM415B02428_0002</name>
    <name evidence="1" type="ORF">TM448A03507_0002</name>
    <name evidence="3" type="ORF">TM448B04466_0002</name>
</gene>
<accession>A0A6H1ZZP7</accession>
<protein>
    <submittedName>
        <fullName evidence="1">Uncharacterized protein</fullName>
    </submittedName>
</protein>
<proteinExistence type="predicted"/>
<sequence length="216" mass="24990">MKLMPKTLKIGGFIYDVIYPHKFETENNLLGLHEYQQIEIKVADEYIGKKLPWSRRHEILTHEILHAIDHVFSEGKLEEGDLSKLSVGLYQVLRDNNLNLKRDSWFPKYIKIGGFRYSIIPSHKFLDEVHVTYCYVSNLENKIMLSREGKSPFLKARLMESIFLALCSIYLTGDPANEYLMCSSNMVGNGLYQVIVENNIEDLINAGITEDNKRMV</sequence>
<reference evidence="1" key="1">
    <citation type="submission" date="2020-03" db="EMBL/GenBank/DDBJ databases">
        <title>The deep terrestrial virosphere.</title>
        <authorList>
            <person name="Holmfeldt K."/>
            <person name="Nilsson E."/>
            <person name="Simone D."/>
            <person name="Lopez-Fernandez M."/>
            <person name="Wu X."/>
            <person name="de Brujin I."/>
            <person name="Lundin D."/>
            <person name="Andersson A."/>
            <person name="Bertilsson S."/>
            <person name="Dopson M."/>
        </authorList>
    </citation>
    <scope>NUCLEOTIDE SEQUENCE</scope>
    <source>
        <strain evidence="2">MM415B02428</strain>
        <strain evidence="1">TM448A03507</strain>
        <strain evidence="3">TM448B04466</strain>
    </source>
</reference>